<feature type="binding site" description="axial binding residue" evidence="8">
    <location>
        <position position="537"/>
    </location>
    <ligand>
        <name>heme</name>
        <dbReference type="ChEBI" id="CHEBI:30413"/>
    </ligand>
    <ligandPart>
        <name>Fe</name>
        <dbReference type="ChEBI" id="CHEBI:18248"/>
    </ligandPart>
</feature>
<feature type="transmembrane region" description="Helical" evidence="9">
    <location>
        <begin position="39"/>
        <end position="59"/>
    </location>
</feature>
<evidence type="ECO:0000256" key="9">
    <source>
        <dbReference type="SAM" id="Phobius"/>
    </source>
</evidence>
<keyword evidence="5" id="KW-0560">Oxidoreductase</keyword>
<evidence type="ECO:0000256" key="5">
    <source>
        <dbReference type="ARBA" id="ARBA00023002"/>
    </source>
</evidence>
<dbReference type="PANTHER" id="PTHR24305">
    <property type="entry name" value="CYTOCHROME P450"/>
    <property type="match status" value="1"/>
</dbReference>
<dbReference type="PRINTS" id="PR00385">
    <property type="entry name" value="P450"/>
</dbReference>
<dbReference type="AlphaFoldDB" id="A0A0H2RHJ9"/>
<dbReference type="InterPro" id="IPR001128">
    <property type="entry name" value="Cyt_P450"/>
</dbReference>
<dbReference type="InterPro" id="IPR002403">
    <property type="entry name" value="Cyt_P450_E_grp-IV"/>
</dbReference>
<keyword evidence="8" id="KW-0349">Heme</keyword>
<dbReference type="PANTHER" id="PTHR24305:SF187">
    <property type="entry name" value="P450, PUTATIVE (EUROFUNG)-RELATED"/>
    <property type="match status" value="1"/>
</dbReference>
<comment type="similarity">
    <text evidence="3">Belongs to the cytochrome P450 family.</text>
</comment>
<dbReference type="GO" id="GO:0005506">
    <property type="term" value="F:iron ion binding"/>
    <property type="evidence" value="ECO:0007669"/>
    <property type="project" value="InterPro"/>
</dbReference>
<proteinExistence type="inferred from homology"/>
<dbReference type="GO" id="GO:0004497">
    <property type="term" value="F:monooxygenase activity"/>
    <property type="evidence" value="ECO:0007669"/>
    <property type="project" value="UniProtKB-KW"/>
</dbReference>
<dbReference type="CDD" id="cd11061">
    <property type="entry name" value="CYP67-like"/>
    <property type="match status" value="1"/>
</dbReference>
<dbReference type="STRING" id="27342.A0A0H2RHJ9"/>
<dbReference type="GO" id="GO:0020037">
    <property type="term" value="F:heme binding"/>
    <property type="evidence" value="ECO:0007669"/>
    <property type="project" value="InterPro"/>
</dbReference>
<dbReference type="Gene3D" id="1.10.630.10">
    <property type="entry name" value="Cytochrome P450"/>
    <property type="match status" value="1"/>
</dbReference>
<evidence type="ECO:0000313" key="10">
    <source>
        <dbReference type="EMBL" id="KLO11354.1"/>
    </source>
</evidence>
<keyword evidence="11" id="KW-1185">Reference proteome</keyword>
<evidence type="ECO:0000256" key="7">
    <source>
        <dbReference type="ARBA" id="ARBA00023033"/>
    </source>
</evidence>
<evidence type="ECO:0000256" key="1">
    <source>
        <dbReference type="ARBA" id="ARBA00001971"/>
    </source>
</evidence>
<evidence type="ECO:0000256" key="6">
    <source>
        <dbReference type="ARBA" id="ARBA00023004"/>
    </source>
</evidence>
<dbReference type="InterPro" id="IPR036396">
    <property type="entry name" value="Cyt_P450_sf"/>
</dbReference>
<dbReference type="EMBL" id="KQ086002">
    <property type="protein sequence ID" value="KLO11354.1"/>
    <property type="molecule type" value="Genomic_DNA"/>
</dbReference>
<keyword evidence="6 8" id="KW-0408">Iron</keyword>
<keyword evidence="4 8" id="KW-0479">Metal-binding</keyword>
<dbReference type="Pfam" id="PF00067">
    <property type="entry name" value="p450"/>
    <property type="match status" value="1"/>
</dbReference>
<sequence>MLPRFVLPSLSLKESVLFTTTCALIAHLIYKRHEVQSSSYLLTSLLLLLPPTLSTPFYHQTIHPLWLSALVSFSSFYLILISSIVAYRLSPMHPLYQYPGPLAAKVSKFWMVRVLRTGKMNEYVKSLHDRYGRYVRIVGPNEISCIDTDALPDMFGPSGMPKGPVWDGRSDPEKTTPLIGLHDLYEHARQRKVWNRAFSTASIKDYEPVITKRVLQLADALEESSKPLIGDASDRRAVDMSEWFGLFAFDFMGDMAFGGGFEFMRDGDKDQMWELMAARVKDVAFLSHVPWATRLLLKFPSVTGGVNKFRKFTEELARKRKEVGSSSDIKDLFYHLTNEDGIQKDPPSLESILVSGELAVIAGSDTTANTLSGVFYYLLMNPLEFKRLREEVDREFPRDEGEDAVDAARLASRMPVLNAVINETLRLQPAVMTYTQRAPAKGSGGHRLGERFIVEGTAVVAPIYTIHRDPSNFSPFPEEFHPDRWLTKPSQSSSSLSTPFPDLSPNLSQDLSYTDLALKWHTNTTAFMPFSTGPANCAGKNLAIAEMRAAVAVLVQRFDIAFAEDYDVGMYKVRMEDRFITQVGELRVLLRVR</sequence>
<name>A0A0H2RHJ9_9AGAM</name>
<dbReference type="Proteomes" id="UP000053477">
    <property type="component" value="Unassembled WGS sequence"/>
</dbReference>
<dbReference type="OrthoDB" id="6692864at2759"/>
<keyword evidence="9" id="KW-0812">Transmembrane</keyword>
<comment type="pathway">
    <text evidence="2">Secondary metabolite biosynthesis.</text>
</comment>
<feature type="transmembrane region" description="Helical" evidence="9">
    <location>
        <begin position="12"/>
        <end position="30"/>
    </location>
</feature>
<organism evidence="10 11">
    <name type="scientific">Schizopora paradoxa</name>
    <dbReference type="NCBI Taxonomy" id="27342"/>
    <lineage>
        <taxon>Eukaryota</taxon>
        <taxon>Fungi</taxon>
        <taxon>Dikarya</taxon>
        <taxon>Basidiomycota</taxon>
        <taxon>Agaricomycotina</taxon>
        <taxon>Agaricomycetes</taxon>
        <taxon>Hymenochaetales</taxon>
        <taxon>Schizoporaceae</taxon>
        <taxon>Schizopora</taxon>
    </lineage>
</organism>
<dbReference type="InterPro" id="IPR050121">
    <property type="entry name" value="Cytochrome_P450_monoxygenase"/>
</dbReference>
<dbReference type="SUPFAM" id="SSF48264">
    <property type="entry name" value="Cytochrome P450"/>
    <property type="match status" value="1"/>
</dbReference>
<protein>
    <submittedName>
        <fullName evidence="10">High nitrogen upregulated cytochrome P450 monooxygenase 2</fullName>
    </submittedName>
</protein>
<comment type="cofactor">
    <cofactor evidence="1 8">
        <name>heme</name>
        <dbReference type="ChEBI" id="CHEBI:30413"/>
    </cofactor>
</comment>
<accession>A0A0H2RHJ9</accession>
<feature type="non-terminal residue" evidence="10">
    <location>
        <position position="593"/>
    </location>
</feature>
<dbReference type="PRINTS" id="PR00465">
    <property type="entry name" value="EP450IV"/>
</dbReference>
<dbReference type="InParanoid" id="A0A0H2RHJ9"/>
<keyword evidence="9" id="KW-1133">Transmembrane helix</keyword>
<evidence type="ECO:0000256" key="3">
    <source>
        <dbReference type="ARBA" id="ARBA00010617"/>
    </source>
</evidence>
<keyword evidence="7 10" id="KW-0503">Monooxygenase</keyword>
<gene>
    <name evidence="10" type="ORF">SCHPADRAFT_855486</name>
</gene>
<dbReference type="GO" id="GO:0016705">
    <property type="term" value="F:oxidoreductase activity, acting on paired donors, with incorporation or reduction of molecular oxygen"/>
    <property type="evidence" value="ECO:0007669"/>
    <property type="project" value="InterPro"/>
</dbReference>
<evidence type="ECO:0000313" key="11">
    <source>
        <dbReference type="Proteomes" id="UP000053477"/>
    </source>
</evidence>
<evidence type="ECO:0000256" key="4">
    <source>
        <dbReference type="ARBA" id="ARBA00022723"/>
    </source>
</evidence>
<reference evidence="10 11" key="1">
    <citation type="submission" date="2015-04" db="EMBL/GenBank/DDBJ databases">
        <title>Complete genome sequence of Schizopora paradoxa KUC8140, a cosmopolitan wood degrader in East Asia.</title>
        <authorList>
            <consortium name="DOE Joint Genome Institute"/>
            <person name="Min B."/>
            <person name="Park H."/>
            <person name="Jang Y."/>
            <person name="Kim J.-J."/>
            <person name="Kim K.H."/>
            <person name="Pangilinan J."/>
            <person name="Lipzen A."/>
            <person name="Riley R."/>
            <person name="Grigoriev I.V."/>
            <person name="Spatafora J.W."/>
            <person name="Choi I.-G."/>
        </authorList>
    </citation>
    <scope>NUCLEOTIDE SEQUENCE [LARGE SCALE GENOMIC DNA]</scope>
    <source>
        <strain evidence="10 11">KUC8140</strain>
    </source>
</reference>
<feature type="transmembrane region" description="Helical" evidence="9">
    <location>
        <begin position="65"/>
        <end position="87"/>
    </location>
</feature>
<evidence type="ECO:0000256" key="8">
    <source>
        <dbReference type="PIRSR" id="PIRSR602403-1"/>
    </source>
</evidence>
<evidence type="ECO:0000256" key="2">
    <source>
        <dbReference type="ARBA" id="ARBA00005179"/>
    </source>
</evidence>
<keyword evidence="9" id="KW-0472">Membrane</keyword>